<evidence type="ECO:0000313" key="3">
    <source>
        <dbReference type="Proteomes" id="UP000008152"/>
    </source>
</evidence>
<dbReference type="Proteomes" id="UP000008152">
    <property type="component" value="Chromosome II"/>
</dbReference>
<keyword evidence="1" id="KW-0812">Transmembrane</keyword>
<accession>A7N2W4</accession>
<evidence type="ECO:0000313" key="2">
    <source>
        <dbReference type="EMBL" id="ABU72853.1"/>
    </source>
</evidence>
<dbReference type="EMBL" id="CP000790">
    <property type="protein sequence ID" value="ABU72853.1"/>
    <property type="molecule type" value="Genomic_DNA"/>
</dbReference>
<keyword evidence="1" id="KW-1133">Transmembrane helix</keyword>
<dbReference type="PATRIC" id="fig|338187.25.peg.5250"/>
<organism evidence="2 3">
    <name type="scientific">Vibrio campbellii (strain ATCC BAA-1116)</name>
    <dbReference type="NCBI Taxonomy" id="2902295"/>
    <lineage>
        <taxon>Bacteria</taxon>
        <taxon>Pseudomonadati</taxon>
        <taxon>Pseudomonadota</taxon>
        <taxon>Gammaproteobacteria</taxon>
        <taxon>Vibrionales</taxon>
        <taxon>Vibrionaceae</taxon>
        <taxon>Vibrio</taxon>
    </lineage>
</organism>
<sequence>MAVRSDLKEKKSEGNSTSTQHLLAILGFTAGVIFYLMIR</sequence>
<proteinExistence type="predicted"/>
<name>A7N2W4_VIBC1</name>
<reference evidence="2 3" key="1">
    <citation type="submission" date="2007-08" db="EMBL/GenBank/DDBJ databases">
        <authorList>
            <consortium name="The Vibrio harveyi Genome Sequencing Project"/>
            <person name="Bassler B."/>
            <person name="Clifton S.W."/>
            <person name="Fulton L."/>
            <person name="Delehaunty K."/>
            <person name="Fronick C."/>
            <person name="Harrison M."/>
            <person name="Markivic C."/>
            <person name="Fulton R."/>
            <person name="Tin-Wollam A.-M."/>
            <person name="Shah N."/>
            <person name="Pepin K."/>
            <person name="Nash W."/>
            <person name="Thiruvilangam P."/>
            <person name="Bhonagiri V."/>
            <person name="Waters C."/>
            <person name="Tu K.C."/>
            <person name="Irgon J."/>
            <person name="Wilson R.K."/>
        </authorList>
    </citation>
    <scope>NUCLEOTIDE SEQUENCE [LARGE SCALE GENOMIC DNA]</scope>
    <source>
        <strain evidence="3">ATCC BAA-1116 / BB120</strain>
    </source>
</reference>
<dbReference type="KEGG" id="vha:VIBHAR_04945"/>
<evidence type="ECO:0000256" key="1">
    <source>
        <dbReference type="SAM" id="Phobius"/>
    </source>
</evidence>
<protein>
    <submittedName>
        <fullName evidence="2">Uncharacterized protein</fullName>
    </submittedName>
</protein>
<dbReference type="AlphaFoldDB" id="A7N2W4"/>
<gene>
    <name evidence="2" type="ordered locus">VIBHAR_04945</name>
</gene>
<feature type="transmembrane region" description="Helical" evidence="1">
    <location>
        <begin position="20"/>
        <end position="38"/>
    </location>
</feature>
<keyword evidence="1" id="KW-0472">Membrane</keyword>